<feature type="compositionally biased region" description="Basic residues" evidence="1">
    <location>
        <begin position="21"/>
        <end position="56"/>
    </location>
</feature>
<keyword evidence="3" id="KW-1185">Reference proteome</keyword>
<dbReference type="EMBL" id="JANQDX010000017">
    <property type="protein sequence ID" value="KAL0908605.1"/>
    <property type="molecule type" value="Genomic_DNA"/>
</dbReference>
<proteinExistence type="predicted"/>
<evidence type="ECO:0000313" key="2">
    <source>
        <dbReference type="EMBL" id="KAL0908605.1"/>
    </source>
</evidence>
<dbReference type="AlphaFoldDB" id="A0ABD0U7B5"/>
<evidence type="ECO:0000313" key="3">
    <source>
        <dbReference type="Proteomes" id="UP001552299"/>
    </source>
</evidence>
<evidence type="ECO:0000256" key="1">
    <source>
        <dbReference type="SAM" id="MobiDB-lite"/>
    </source>
</evidence>
<comment type="caution">
    <text evidence="2">The sequence shown here is derived from an EMBL/GenBank/DDBJ whole genome shotgun (WGS) entry which is preliminary data.</text>
</comment>
<protein>
    <submittedName>
        <fullName evidence="2">Uncharacterized protein</fullName>
    </submittedName>
</protein>
<feature type="compositionally biased region" description="Basic and acidic residues" evidence="1">
    <location>
        <begin position="76"/>
        <end position="85"/>
    </location>
</feature>
<feature type="region of interest" description="Disordered" evidence="1">
    <location>
        <begin position="13"/>
        <end position="85"/>
    </location>
</feature>
<dbReference type="Proteomes" id="UP001552299">
    <property type="component" value="Unassembled WGS sequence"/>
</dbReference>
<reference evidence="2 3" key="1">
    <citation type="journal article" date="2024" name="Plant Biotechnol. J.">
        <title>Dendrobium thyrsiflorum genome and its molecular insights into genes involved in important horticultural traits.</title>
        <authorList>
            <person name="Chen B."/>
            <person name="Wang J.Y."/>
            <person name="Zheng P.J."/>
            <person name="Li K.L."/>
            <person name="Liang Y.M."/>
            <person name="Chen X.F."/>
            <person name="Zhang C."/>
            <person name="Zhao X."/>
            <person name="He X."/>
            <person name="Zhang G.Q."/>
            <person name="Liu Z.J."/>
            <person name="Xu Q."/>
        </authorList>
    </citation>
    <scope>NUCLEOTIDE SEQUENCE [LARGE SCALE GENOMIC DNA]</scope>
    <source>
        <strain evidence="2">GZMU011</strain>
    </source>
</reference>
<accession>A0ABD0U7B5</accession>
<name>A0ABD0U7B5_DENTH</name>
<organism evidence="2 3">
    <name type="scientific">Dendrobium thyrsiflorum</name>
    <name type="common">Pinecone-like raceme dendrobium</name>
    <name type="synonym">Orchid</name>
    <dbReference type="NCBI Taxonomy" id="117978"/>
    <lineage>
        <taxon>Eukaryota</taxon>
        <taxon>Viridiplantae</taxon>
        <taxon>Streptophyta</taxon>
        <taxon>Embryophyta</taxon>
        <taxon>Tracheophyta</taxon>
        <taxon>Spermatophyta</taxon>
        <taxon>Magnoliopsida</taxon>
        <taxon>Liliopsida</taxon>
        <taxon>Asparagales</taxon>
        <taxon>Orchidaceae</taxon>
        <taxon>Epidendroideae</taxon>
        <taxon>Malaxideae</taxon>
        <taxon>Dendrobiinae</taxon>
        <taxon>Dendrobium</taxon>
    </lineage>
</organism>
<sequence length="337" mass="38386">MADREEYVYRRRRNIENKAERGRRRFARVRSRTRQAKLGGRLKVKKRNKTSSRRRAAGGTKPKEGGRRLSGSLFESKTKSHEEGGRKRFTVRGRIGEACNEARKPARDRLLSSTQARVRVGFPTDESSSILSLLDSFTPLFSLLCQERHRMVGEWMMDPIKIPWFRHPGSSWSLVYLVRGGSRPNLTEGSLSAAMGCFVQGYLVDLGDAIWWRITWFRGPRVITVYPAVPFGGKTAGQRTRTTSLLARDYLRMDPIRVHSSSPQVQVRNQFNVTVHKSPVVQILFRRNFGSLPASPPFRGKSERLAFPSSPHGRFRLYLREDGGVGGTRNEAVERRG</sequence>
<gene>
    <name evidence="2" type="ORF">M5K25_023107</name>
</gene>